<gene>
    <name evidence="1" type="ORF">E2C01_060469</name>
</gene>
<organism evidence="1 2">
    <name type="scientific">Portunus trituberculatus</name>
    <name type="common">Swimming crab</name>
    <name type="synonym">Neptunus trituberculatus</name>
    <dbReference type="NCBI Taxonomy" id="210409"/>
    <lineage>
        <taxon>Eukaryota</taxon>
        <taxon>Metazoa</taxon>
        <taxon>Ecdysozoa</taxon>
        <taxon>Arthropoda</taxon>
        <taxon>Crustacea</taxon>
        <taxon>Multicrustacea</taxon>
        <taxon>Malacostraca</taxon>
        <taxon>Eumalacostraca</taxon>
        <taxon>Eucarida</taxon>
        <taxon>Decapoda</taxon>
        <taxon>Pleocyemata</taxon>
        <taxon>Brachyura</taxon>
        <taxon>Eubrachyura</taxon>
        <taxon>Portunoidea</taxon>
        <taxon>Portunidae</taxon>
        <taxon>Portuninae</taxon>
        <taxon>Portunus</taxon>
    </lineage>
</organism>
<keyword evidence="2" id="KW-1185">Reference proteome</keyword>
<dbReference type="AlphaFoldDB" id="A0A5B7H5C6"/>
<evidence type="ECO:0000313" key="1">
    <source>
        <dbReference type="EMBL" id="MPC66322.1"/>
    </source>
</evidence>
<protein>
    <submittedName>
        <fullName evidence="1">Uncharacterized protein</fullName>
    </submittedName>
</protein>
<sequence length="180" mass="19646">MWPPPPVHRPFPTATCTTASPRCSCCVREDSLDDGWAGLRWASVGCALRRVRRAASGTPGYRRGLRGPQVFSDRRRIPSGTGSRLLVYVLGTRRAVRCHAQIFPFHDPVAGYKNQCVEEASTSTLMSGAACHNLRLRDTSSLPMECRTSTCLRGLGPALGSGSLPQLRFQDCGARVWSKA</sequence>
<evidence type="ECO:0000313" key="2">
    <source>
        <dbReference type="Proteomes" id="UP000324222"/>
    </source>
</evidence>
<dbReference type="Proteomes" id="UP000324222">
    <property type="component" value="Unassembled WGS sequence"/>
</dbReference>
<proteinExistence type="predicted"/>
<comment type="caution">
    <text evidence="1">The sequence shown here is derived from an EMBL/GenBank/DDBJ whole genome shotgun (WGS) entry which is preliminary data.</text>
</comment>
<reference evidence="1 2" key="1">
    <citation type="submission" date="2019-05" db="EMBL/GenBank/DDBJ databases">
        <title>Another draft genome of Portunus trituberculatus and its Hox gene families provides insights of decapod evolution.</title>
        <authorList>
            <person name="Jeong J.-H."/>
            <person name="Song I."/>
            <person name="Kim S."/>
            <person name="Choi T."/>
            <person name="Kim D."/>
            <person name="Ryu S."/>
            <person name="Kim W."/>
        </authorList>
    </citation>
    <scope>NUCLEOTIDE SEQUENCE [LARGE SCALE GENOMIC DNA]</scope>
    <source>
        <tissue evidence="1">Muscle</tissue>
    </source>
</reference>
<dbReference type="EMBL" id="VSRR010024612">
    <property type="protein sequence ID" value="MPC66322.1"/>
    <property type="molecule type" value="Genomic_DNA"/>
</dbReference>
<name>A0A5B7H5C6_PORTR</name>
<accession>A0A5B7H5C6</accession>